<dbReference type="Pfam" id="PF03591">
    <property type="entry name" value="AzlC"/>
    <property type="match status" value="1"/>
</dbReference>
<feature type="transmembrane region" description="Helical" evidence="8">
    <location>
        <begin position="80"/>
        <end position="104"/>
    </location>
</feature>
<feature type="transmembrane region" description="Helical" evidence="8">
    <location>
        <begin position="142"/>
        <end position="166"/>
    </location>
</feature>
<keyword evidence="6 8" id="KW-1133">Transmembrane helix</keyword>
<proteinExistence type="inferred from homology"/>
<dbReference type="GO" id="GO:1903785">
    <property type="term" value="P:L-valine transmembrane transport"/>
    <property type="evidence" value="ECO:0007669"/>
    <property type="project" value="TreeGrafter"/>
</dbReference>
<keyword evidence="4" id="KW-1003">Cell membrane</keyword>
<keyword evidence="10" id="KW-1185">Reference proteome</keyword>
<dbReference type="RefSeq" id="WP_126380900.1">
    <property type="nucleotide sequence ID" value="NZ_AP017378.1"/>
</dbReference>
<evidence type="ECO:0000256" key="2">
    <source>
        <dbReference type="ARBA" id="ARBA00010735"/>
    </source>
</evidence>
<name>A0A2Z6B382_9BACT</name>
<dbReference type="PANTHER" id="PTHR34979">
    <property type="entry name" value="INNER MEMBRANE PROTEIN YGAZ"/>
    <property type="match status" value="1"/>
</dbReference>
<protein>
    <submittedName>
        <fullName evidence="9">AzlC family protein</fullName>
    </submittedName>
</protein>
<organism evidence="9 10">
    <name type="scientific">Desulfovibrio ferrophilus</name>
    <dbReference type="NCBI Taxonomy" id="241368"/>
    <lineage>
        <taxon>Bacteria</taxon>
        <taxon>Pseudomonadati</taxon>
        <taxon>Thermodesulfobacteriota</taxon>
        <taxon>Desulfovibrionia</taxon>
        <taxon>Desulfovibrionales</taxon>
        <taxon>Desulfovibrionaceae</taxon>
        <taxon>Desulfovibrio</taxon>
    </lineage>
</organism>
<reference evidence="9 10" key="1">
    <citation type="journal article" date="2018" name="Sci. Adv.">
        <title>Multi-heme cytochromes provide a pathway for survival in energy-limited environments.</title>
        <authorList>
            <person name="Deng X."/>
            <person name="Dohmae N."/>
            <person name="Nealson K.H."/>
            <person name="Hashimoto K."/>
            <person name="Okamoto A."/>
        </authorList>
    </citation>
    <scope>NUCLEOTIDE SEQUENCE [LARGE SCALE GENOMIC DNA]</scope>
    <source>
        <strain evidence="9 10">IS5</strain>
    </source>
</reference>
<evidence type="ECO:0000256" key="7">
    <source>
        <dbReference type="ARBA" id="ARBA00023136"/>
    </source>
</evidence>
<keyword evidence="3" id="KW-0813">Transport</keyword>
<feature type="transmembrane region" description="Helical" evidence="8">
    <location>
        <begin position="195"/>
        <end position="213"/>
    </location>
</feature>
<gene>
    <name evidence="9" type="ORF">DFE_3172</name>
</gene>
<evidence type="ECO:0000256" key="8">
    <source>
        <dbReference type="SAM" id="Phobius"/>
    </source>
</evidence>
<dbReference type="PANTHER" id="PTHR34979:SF1">
    <property type="entry name" value="INNER MEMBRANE PROTEIN YGAZ"/>
    <property type="match status" value="1"/>
</dbReference>
<sequence>MVTRARAVLKIPAIPVALSGAVKQALPIVLGYVPVGFAFGVLALKNGISPVNAVLMSVIVFAGSAQLIAVGLIGAGAAPLSVIATTFVVNLRHVLMAASLAPFLSSWRKRSLAWFGMQLTDETFAVHSVRFHRDERDRAETFGINAIAQLGWVGGSWLGVAASTVISDVRPLGLDYALPAMFIALVVAQVKDTTHVLVGLVAAVLSLTFLEVGVGQWNVILATVAGASLGTGVATWTRR</sequence>
<evidence type="ECO:0000256" key="6">
    <source>
        <dbReference type="ARBA" id="ARBA00022989"/>
    </source>
</evidence>
<evidence type="ECO:0000313" key="10">
    <source>
        <dbReference type="Proteomes" id="UP000269883"/>
    </source>
</evidence>
<feature type="transmembrane region" description="Helical" evidence="8">
    <location>
        <begin position="51"/>
        <end position="74"/>
    </location>
</feature>
<feature type="transmembrane region" description="Helical" evidence="8">
    <location>
        <begin position="219"/>
        <end position="237"/>
    </location>
</feature>
<evidence type="ECO:0000256" key="3">
    <source>
        <dbReference type="ARBA" id="ARBA00022448"/>
    </source>
</evidence>
<feature type="transmembrane region" description="Helical" evidence="8">
    <location>
        <begin position="25"/>
        <end position="44"/>
    </location>
</feature>
<feature type="transmembrane region" description="Helical" evidence="8">
    <location>
        <begin position="172"/>
        <end position="188"/>
    </location>
</feature>
<dbReference type="GO" id="GO:0005886">
    <property type="term" value="C:plasma membrane"/>
    <property type="evidence" value="ECO:0007669"/>
    <property type="project" value="UniProtKB-SubCell"/>
</dbReference>
<comment type="similarity">
    <text evidence="2">Belongs to the AzlC family.</text>
</comment>
<keyword evidence="5 8" id="KW-0812">Transmembrane</keyword>
<comment type="subcellular location">
    <subcellularLocation>
        <location evidence="1">Cell membrane</location>
        <topology evidence="1">Multi-pass membrane protein</topology>
    </subcellularLocation>
</comment>
<dbReference type="Proteomes" id="UP000269883">
    <property type="component" value="Chromosome"/>
</dbReference>
<evidence type="ECO:0000256" key="4">
    <source>
        <dbReference type="ARBA" id="ARBA00022475"/>
    </source>
</evidence>
<dbReference type="InterPro" id="IPR011606">
    <property type="entry name" value="Brnchd-chn_aa_trnsp_permease"/>
</dbReference>
<dbReference type="AlphaFoldDB" id="A0A2Z6B382"/>
<dbReference type="EMBL" id="AP017378">
    <property type="protein sequence ID" value="BBD09898.1"/>
    <property type="molecule type" value="Genomic_DNA"/>
</dbReference>
<evidence type="ECO:0000313" key="9">
    <source>
        <dbReference type="EMBL" id="BBD09898.1"/>
    </source>
</evidence>
<accession>A0A2Z6B382</accession>
<evidence type="ECO:0000256" key="5">
    <source>
        <dbReference type="ARBA" id="ARBA00022692"/>
    </source>
</evidence>
<dbReference type="KEGG" id="dfl:DFE_3172"/>
<keyword evidence="7 8" id="KW-0472">Membrane</keyword>
<evidence type="ECO:0000256" key="1">
    <source>
        <dbReference type="ARBA" id="ARBA00004651"/>
    </source>
</evidence>
<dbReference type="OrthoDB" id="9803444at2"/>